<dbReference type="Pfam" id="PF26149">
    <property type="entry name" value="YuzK"/>
    <property type="match status" value="1"/>
</dbReference>
<evidence type="ECO:0000313" key="1">
    <source>
        <dbReference type="EMBL" id="PSL32941.1"/>
    </source>
</evidence>
<name>A0A2P8GG36_9BACL</name>
<evidence type="ECO:0000313" key="2">
    <source>
        <dbReference type="Proteomes" id="UP000242682"/>
    </source>
</evidence>
<dbReference type="InterPro" id="IPR058676">
    <property type="entry name" value="YuzK"/>
</dbReference>
<protein>
    <submittedName>
        <fullName evidence="1">Uncharacterized protein</fullName>
    </submittedName>
</protein>
<organism evidence="1 2">
    <name type="scientific">Planomicrobium soli</name>
    <dbReference type="NCBI Taxonomy" id="1176648"/>
    <lineage>
        <taxon>Bacteria</taxon>
        <taxon>Bacillati</taxon>
        <taxon>Bacillota</taxon>
        <taxon>Bacilli</taxon>
        <taxon>Bacillales</taxon>
        <taxon>Caryophanaceae</taxon>
        <taxon>Planomicrobium</taxon>
    </lineage>
</organism>
<reference evidence="1 2" key="1">
    <citation type="submission" date="2018-03" db="EMBL/GenBank/DDBJ databases">
        <title>Genomic Encyclopedia of Type Strains, Phase III (KMG-III): the genomes of soil and plant-associated and newly described type strains.</title>
        <authorList>
            <person name="Whitman W."/>
        </authorList>
    </citation>
    <scope>NUCLEOTIDE SEQUENCE [LARGE SCALE GENOMIC DNA]</scope>
    <source>
        <strain evidence="1 2">CGMCC 1.12259</strain>
    </source>
</reference>
<dbReference type="Proteomes" id="UP000242682">
    <property type="component" value="Unassembled WGS sequence"/>
</dbReference>
<dbReference type="AlphaFoldDB" id="A0A2P8GG36"/>
<proteinExistence type="predicted"/>
<accession>A0A2P8GG36</accession>
<dbReference type="EMBL" id="PYAT01000010">
    <property type="protein sequence ID" value="PSL32941.1"/>
    <property type="molecule type" value="Genomic_DNA"/>
</dbReference>
<comment type="caution">
    <text evidence="1">The sequence shown here is derived from an EMBL/GenBank/DDBJ whole genome shotgun (WGS) entry which is preliminary data.</text>
</comment>
<keyword evidence="2" id="KW-1185">Reference proteome</keyword>
<gene>
    <name evidence="1" type="ORF">B0H99_11050</name>
</gene>
<sequence length="56" mass="6735">MTEKMEHAFRDAHGFGIHECENNQDLLVKVEQKREEEYQQSQQLVARLENQVHRNL</sequence>